<sequence length="307" mass="31308">MTRRAHSLAWLLVALLAAAMFFINPLAETAAGFSREVTLGSGALYGTLRVANSLMSVAKDADVTGGVGVASVTASPGQLLQPVTNTIDRMADLLFYLAIASGILSLVLVPVAKVASAVLALGAGAIAILLFKARSVPPALDRFSRSAAAIGLLGAVLLPASYSLAFHAGNAITEGAWKDATEIFQRMDAQYETAAVQGQVEALREGLPAEGAAPPPVEDEGLLGRLGSAVDASRSALSGTLDAASGLAQSVTGGVTANARIITEGLALSADLFTASIGIAVAYLVKLLVLPMLILGALLYLMRALVR</sequence>
<keyword evidence="1" id="KW-1133">Transmembrane helix</keyword>
<dbReference type="AlphaFoldDB" id="A0A7W9YU46"/>
<keyword evidence="1" id="KW-0472">Membrane</keyword>
<name>A0A7W9YU46_9HYPH</name>
<dbReference type="Proteomes" id="UP000535501">
    <property type="component" value="Unassembled WGS sequence"/>
</dbReference>
<feature type="transmembrane region" description="Helical" evidence="1">
    <location>
        <begin position="98"/>
        <end position="131"/>
    </location>
</feature>
<protein>
    <submittedName>
        <fullName evidence="2">Uncharacterized protein</fullName>
    </submittedName>
</protein>
<comment type="caution">
    <text evidence="2">The sequence shown here is derived from an EMBL/GenBank/DDBJ whole genome shotgun (WGS) entry which is preliminary data.</text>
</comment>
<dbReference type="EMBL" id="JACHEJ010000001">
    <property type="protein sequence ID" value="MBB6178359.1"/>
    <property type="molecule type" value="Genomic_DNA"/>
</dbReference>
<gene>
    <name evidence="2" type="ORF">HNQ75_000302</name>
</gene>
<feature type="transmembrane region" description="Helical" evidence="1">
    <location>
        <begin position="143"/>
        <end position="162"/>
    </location>
</feature>
<accession>A0A7W9YU46</accession>
<feature type="transmembrane region" description="Helical" evidence="1">
    <location>
        <begin position="277"/>
        <end position="301"/>
    </location>
</feature>
<evidence type="ECO:0000313" key="2">
    <source>
        <dbReference type="EMBL" id="MBB6178359.1"/>
    </source>
</evidence>
<organism evidence="2 3">
    <name type="scientific">Pseudorhizobium flavum</name>
    <dbReference type="NCBI Taxonomy" id="1335061"/>
    <lineage>
        <taxon>Bacteria</taxon>
        <taxon>Pseudomonadati</taxon>
        <taxon>Pseudomonadota</taxon>
        <taxon>Alphaproteobacteria</taxon>
        <taxon>Hyphomicrobiales</taxon>
        <taxon>Rhizobiaceae</taxon>
        <taxon>Rhizobium/Agrobacterium group</taxon>
        <taxon>Pseudorhizobium</taxon>
    </lineage>
</organism>
<evidence type="ECO:0000313" key="3">
    <source>
        <dbReference type="Proteomes" id="UP000535501"/>
    </source>
</evidence>
<proteinExistence type="predicted"/>
<keyword evidence="3" id="KW-1185">Reference proteome</keyword>
<reference evidence="2 3" key="1">
    <citation type="submission" date="2020-08" db="EMBL/GenBank/DDBJ databases">
        <title>Genomic Encyclopedia of Type Strains, Phase IV (KMG-IV): sequencing the most valuable type-strain genomes for metagenomic binning, comparative biology and taxonomic classification.</title>
        <authorList>
            <person name="Goeker M."/>
        </authorList>
    </citation>
    <scope>NUCLEOTIDE SEQUENCE [LARGE SCALE GENOMIC DNA]</scope>
    <source>
        <strain evidence="2 3">DSM 102134</strain>
    </source>
</reference>
<evidence type="ECO:0000256" key="1">
    <source>
        <dbReference type="SAM" id="Phobius"/>
    </source>
</evidence>
<dbReference type="RefSeq" id="WP_077546838.1">
    <property type="nucleotide sequence ID" value="NZ_CANLQM010000001.1"/>
</dbReference>
<keyword evidence="1" id="KW-0812">Transmembrane</keyword>